<accession>A0A3L6DDL6</accession>
<proteinExistence type="predicted"/>
<gene>
    <name evidence="2" type="ORF">Zm00014a_041281</name>
</gene>
<keyword evidence="1" id="KW-0812">Transmembrane</keyword>
<reference evidence="2 3" key="1">
    <citation type="journal article" date="2018" name="Nat. Genet.">
        <title>Extensive intraspecific gene order and gene structural variations between Mo17 and other maize genomes.</title>
        <authorList>
            <person name="Sun S."/>
            <person name="Zhou Y."/>
            <person name="Chen J."/>
            <person name="Shi J."/>
            <person name="Zhao H."/>
            <person name="Zhao H."/>
            <person name="Song W."/>
            <person name="Zhang M."/>
            <person name="Cui Y."/>
            <person name="Dong X."/>
            <person name="Liu H."/>
            <person name="Ma X."/>
            <person name="Jiao Y."/>
            <person name="Wang B."/>
            <person name="Wei X."/>
            <person name="Stein J.C."/>
            <person name="Glaubitz J.C."/>
            <person name="Lu F."/>
            <person name="Yu G."/>
            <person name="Liang C."/>
            <person name="Fengler K."/>
            <person name="Li B."/>
            <person name="Rafalski A."/>
            <person name="Schnable P.S."/>
            <person name="Ware D.H."/>
            <person name="Buckler E.S."/>
            <person name="Lai J."/>
        </authorList>
    </citation>
    <scope>NUCLEOTIDE SEQUENCE [LARGE SCALE GENOMIC DNA]</scope>
    <source>
        <strain evidence="3">cv. Missouri 17</strain>
        <tissue evidence="2">Seedling</tissue>
    </source>
</reference>
<evidence type="ECO:0000313" key="3">
    <source>
        <dbReference type="Proteomes" id="UP000251960"/>
    </source>
</evidence>
<keyword evidence="1" id="KW-0472">Membrane</keyword>
<sequence>MKIYSLVRPRTVGLRACLFGILMCSDYIIQYILNYLGSVYFPSRLYKLNYGERLRG</sequence>
<dbReference type="AlphaFoldDB" id="A0A3L6DDL6"/>
<keyword evidence="1" id="KW-1133">Transmembrane helix</keyword>
<feature type="transmembrane region" description="Helical" evidence="1">
    <location>
        <begin position="12"/>
        <end position="33"/>
    </location>
</feature>
<name>A0A3L6DDL6_MAIZE</name>
<evidence type="ECO:0000256" key="1">
    <source>
        <dbReference type="SAM" id="Phobius"/>
    </source>
</evidence>
<dbReference type="EMBL" id="NCVQ01000010">
    <property type="protein sequence ID" value="PWZ06438.1"/>
    <property type="molecule type" value="Genomic_DNA"/>
</dbReference>
<comment type="caution">
    <text evidence="2">The sequence shown here is derived from an EMBL/GenBank/DDBJ whole genome shotgun (WGS) entry which is preliminary data.</text>
</comment>
<protein>
    <submittedName>
        <fullName evidence="2">Uncharacterized protein</fullName>
    </submittedName>
</protein>
<evidence type="ECO:0000313" key="2">
    <source>
        <dbReference type="EMBL" id="PWZ06438.1"/>
    </source>
</evidence>
<organism evidence="2 3">
    <name type="scientific">Zea mays</name>
    <name type="common">Maize</name>
    <dbReference type="NCBI Taxonomy" id="4577"/>
    <lineage>
        <taxon>Eukaryota</taxon>
        <taxon>Viridiplantae</taxon>
        <taxon>Streptophyta</taxon>
        <taxon>Embryophyta</taxon>
        <taxon>Tracheophyta</taxon>
        <taxon>Spermatophyta</taxon>
        <taxon>Magnoliopsida</taxon>
        <taxon>Liliopsida</taxon>
        <taxon>Poales</taxon>
        <taxon>Poaceae</taxon>
        <taxon>PACMAD clade</taxon>
        <taxon>Panicoideae</taxon>
        <taxon>Andropogonodae</taxon>
        <taxon>Andropogoneae</taxon>
        <taxon>Tripsacinae</taxon>
        <taxon>Zea</taxon>
    </lineage>
</organism>
<dbReference type="Proteomes" id="UP000251960">
    <property type="component" value="Chromosome 9"/>
</dbReference>